<accession>A0A4V6WMW9</accession>
<evidence type="ECO:0000313" key="2">
    <source>
        <dbReference type="Proteomes" id="UP000310477"/>
    </source>
</evidence>
<dbReference type="Proteomes" id="UP000310477">
    <property type="component" value="Unassembled WGS sequence"/>
</dbReference>
<proteinExistence type="predicted"/>
<protein>
    <submittedName>
        <fullName evidence="1">Uncharacterized protein</fullName>
    </submittedName>
</protein>
<dbReference type="EMBL" id="SWBO01000010">
    <property type="protein sequence ID" value="TKB98062.1"/>
    <property type="molecule type" value="Genomic_DNA"/>
</dbReference>
<reference evidence="1 2" key="1">
    <citation type="submission" date="2019-04" db="EMBL/GenBank/DDBJ databases">
        <title>Pedobacter sp. AR-2-6 sp. nov., isolated from Arctic soil.</title>
        <authorList>
            <person name="Dahal R.H."/>
            <person name="Kim D.-U."/>
        </authorList>
    </citation>
    <scope>NUCLEOTIDE SEQUENCE [LARGE SCALE GENOMIC DNA]</scope>
    <source>
        <strain evidence="1 2">AR-2-6</strain>
    </source>
</reference>
<sequence>MKSKTCVSRLIQSRHHSKFSFLRSGRIHSELYILSGLFYLGLPLYAKPDSSEHEADFSSASKANGRAFGTDEMQEFAFQKALERRLLRRLKSLLAMTNIKRHCCRGMKQS</sequence>
<dbReference type="AlphaFoldDB" id="A0A4V6WMW9"/>
<keyword evidence="2" id="KW-1185">Reference proteome</keyword>
<comment type="caution">
    <text evidence="1">The sequence shown here is derived from an EMBL/GenBank/DDBJ whole genome shotgun (WGS) entry which is preliminary data.</text>
</comment>
<gene>
    <name evidence="1" type="ORF">FA045_15490</name>
</gene>
<organism evidence="1 2">
    <name type="scientific">Pedobacter cryotolerans</name>
    <dbReference type="NCBI Taxonomy" id="2571270"/>
    <lineage>
        <taxon>Bacteria</taxon>
        <taxon>Pseudomonadati</taxon>
        <taxon>Bacteroidota</taxon>
        <taxon>Sphingobacteriia</taxon>
        <taxon>Sphingobacteriales</taxon>
        <taxon>Sphingobacteriaceae</taxon>
        <taxon>Pedobacter</taxon>
    </lineage>
</organism>
<name>A0A4V6WMW9_9SPHI</name>
<evidence type="ECO:0000313" key="1">
    <source>
        <dbReference type="EMBL" id="TKB98062.1"/>
    </source>
</evidence>